<name>A0A024GSU1_9STRA</name>
<feature type="binding site" evidence="17">
    <location>
        <position position="708"/>
    </location>
    <ligand>
        <name>ATP</name>
        <dbReference type="ChEBI" id="CHEBI:30616"/>
    </ligand>
</feature>
<dbReference type="Pfam" id="PF16209">
    <property type="entry name" value="PhoLip_ATPase_N"/>
    <property type="match status" value="1"/>
</dbReference>
<feature type="binding site" evidence="17">
    <location>
        <position position="524"/>
    </location>
    <ligand>
        <name>ATP</name>
        <dbReference type="ChEBI" id="CHEBI:30616"/>
    </ligand>
</feature>
<evidence type="ECO:0000256" key="6">
    <source>
        <dbReference type="ARBA" id="ARBA00022741"/>
    </source>
</evidence>
<dbReference type="InterPro" id="IPR036412">
    <property type="entry name" value="HAD-like_sf"/>
</dbReference>
<evidence type="ECO:0000256" key="19">
    <source>
        <dbReference type="RuleBase" id="RU362033"/>
    </source>
</evidence>
<feature type="binding site" evidence="17">
    <location>
        <position position="526"/>
    </location>
    <ligand>
        <name>ATP</name>
        <dbReference type="ChEBI" id="CHEBI:30616"/>
    </ligand>
</feature>
<evidence type="ECO:0000256" key="11">
    <source>
        <dbReference type="ARBA" id="ARBA00023053"/>
    </source>
</evidence>
<gene>
    <name evidence="23" type="ORF">BN9_113090</name>
</gene>
<feature type="binding site" evidence="17">
    <location>
        <position position="997"/>
    </location>
    <ligand>
        <name>ATP</name>
        <dbReference type="ChEBI" id="CHEBI:30616"/>
    </ligand>
</feature>
<feature type="binding site" evidence="17">
    <location>
        <position position="857"/>
    </location>
    <ligand>
        <name>ATP</name>
        <dbReference type="ChEBI" id="CHEBI:30616"/>
    </ligand>
</feature>
<feature type="transmembrane region" description="Helical" evidence="19">
    <location>
        <begin position="163"/>
        <end position="182"/>
    </location>
</feature>
<feature type="domain" description="P-type ATPase N-terminal" evidence="21">
    <location>
        <begin position="131"/>
        <end position="194"/>
    </location>
</feature>
<feature type="transmembrane region" description="Helical" evidence="19">
    <location>
        <begin position="1224"/>
        <end position="1241"/>
    </location>
</feature>
<feature type="compositionally biased region" description="Polar residues" evidence="20">
    <location>
        <begin position="1420"/>
        <end position="1438"/>
    </location>
</feature>
<comment type="catalytic activity">
    <reaction evidence="15">
        <text>Na(+)(in) + ATP + H2O = Na(+)(out) + ADP + phosphate + H(+)</text>
        <dbReference type="Rhea" id="RHEA:14633"/>
        <dbReference type="ChEBI" id="CHEBI:15377"/>
        <dbReference type="ChEBI" id="CHEBI:15378"/>
        <dbReference type="ChEBI" id="CHEBI:29101"/>
        <dbReference type="ChEBI" id="CHEBI:30616"/>
        <dbReference type="ChEBI" id="CHEBI:43474"/>
        <dbReference type="ChEBI" id="CHEBI:456216"/>
        <dbReference type="EC" id="7.2.2.3"/>
    </reaction>
    <physiologicalReaction direction="left-to-right" evidence="15">
        <dbReference type="Rhea" id="RHEA:14634"/>
    </physiologicalReaction>
</comment>
<feature type="transmembrane region" description="Helical" evidence="19">
    <location>
        <begin position="452"/>
        <end position="476"/>
    </location>
</feature>
<comment type="subcellular location">
    <subcellularLocation>
        <location evidence="1">Endomembrane system</location>
        <topology evidence="1">Multi-pass membrane protein</topology>
    </subcellularLocation>
    <subcellularLocation>
        <location evidence="19">Membrane</location>
        <topology evidence="19">Multi-pass membrane protein</topology>
    </subcellularLocation>
</comment>
<dbReference type="InterPro" id="IPR032631">
    <property type="entry name" value="P-type_ATPase_N"/>
</dbReference>
<evidence type="ECO:0000256" key="15">
    <source>
        <dbReference type="ARBA" id="ARBA00049499"/>
    </source>
</evidence>
<evidence type="ECO:0000256" key="4">
    <source>
        <dbReference type="ARBA" id="ARBA00022692"/>
    </source>
</evidence>
<keyword evidence="3" id="KW-0813">Transport</keyword>
<dbReference type="InterPro" id="IPR023299">
    <property type="entry name" value="ATPase_P-typ_cyto_dom_N"/>
</dbReference>
<feature type="domain" description="P-type ATPase C-terminal" evidence="22">
    <location>
        <begin position="1044"/>
        <end position="1293"/>
    </location>
</feature>
<feature type="transmembrane region" description="Helical" evidence="19">
    <location>
        <begin position="403"/>
        <end position="424"/>
    </location>
</feature>
<evidence type="ECO:0000256" key="1">
    <source>
        <dbReference type="ARBA" id="ARBA00004127"/>
    </source>
</evidence>
<comment type="catalytic activity">
    <reaction evidence="14 19">
        <text>ATP + H2O + phospholipidSide 1 = ADP + phosphate + phospholipidSide 2.</text>
        <dbReference type="EC" id="7.6.2.1"/>
    </reaction>
</comment>
<dbReference type="SUPFAM" id="SSF81653">
    <property type="entry name" value="Calcium ATPase, transduction domain A"/>
    <property type="match status" value="1"/>
</dbReference>
<dbReference type="NCBIfam" id="TIGR01494">
    <property type="entry name" value="ATPase_P-type"/>
    <property type="match status" value="1"/>
</dbReference>
<dbReference type="InterPro" id="IPR018303">
    <property type="entry name" value="ATPase_P-typ_P_site"/>
</dbReference>
<comment type="cofactor">
    <cofactor evidence="18">
        <name>Mg(2+)</name>
        <dbReference type="ChEBI" id="CHEBI:18420"/>
    </cofactor>
</comment>
<dbReference type="SFLD" id="SFLDG00002">
    <property type="entry name" value="C1.7:_P-type_atpase_like"/>
    <property type="match status" value="1"/>
</dbReference>
<evidence type="ECO:0000256" key="20">
    <source>
        <dbReference type="SAM" id="MobiDB-lite"/>
    </source>
</evidence>
<evidence type="ECO:0000313" key="24">
    <source>
        <dbReference type="Proteomes" id="UP000053237"/>
    </source>
</evidence>
<evidence type="ECO:0000259" key="22">
    <source>
        <dbReference type="Pfam" id="PF16212"/>
    </source>
</evidence>
<keyword evidence="8 18" id="KW-0460">Magnesium</keyword>
<dbReference type="InterPro" id="IPR006539">
    <property type="entry name" value="P-type_ATPase_IV"/>
</dbReference>
<evidence type="ECO:0000256" key="10">
    <source>
        <dbReference type="ARBA" id="ARBA00022989"/>
    </source>
</evidence>
<feature type="binding site" evidence="17">
    <location>
        <position position="1022"/>
    </location>
    <ligand>
        <name>ATP</name>
        <dbReference type="ChEBI" id="CHEBI:30616"/>
    </ligand>
</feature>
<feature type="active site" description="4-aspartylphosphate intermediate" evidence="16">
    <location>
        <position position="524"/>
    </location>
</feature>
<feature type="transmembrane region" description="Helical" evidence="19">
    <location>
        <begin position="1075"/>
        <end position="1094"/>
    </location>
</feature>
<feature type="binding site" evidence="17">
    <location>
        <position position="858"/>
    </location>
    <ligand>
        <name>ATP</name>
        <dbReference type="ChEBI" id="CHEBI:30616"/>
    </ligand>
</feature>
<evidence type="ECO:0000259" key="21">
    <source>
        <dbReference type="Pfam" id="PF16209"/>
    </source>
</evidence>
<dbReference type="EMBL" id="CAIX01000351">
    <property type="protein sequence ID" value="CCI49856.1"/>
    <property type="molecule type" value="Genomic_DNA"/>
</dbReference>
<dbReference type="GO" id="GO:0005524">
    <property type="term" value="F:ATP binding"/>
    <property type="evidence" value="ECO:0007669"/>
    <property type="project" value="UniProtKB-UniRule"/>
</dbReference>
<evidence type="ECO:0000256" key="13">
    <source>
        <dbReference type="ARBA" id="ARBA00023201"/>
    </source>
</evidence>
<dbReference type="Gene3D" id="3.40.1110.10">
    <property type="entry name" value="Calcium-transporting ATPase, cytoplasmic domain N"/>
    <property type="match status" value="1"/>
</dbReference>
<evidence type="ECO:0000256" key="9">
    <source>
        <dbReference type="ARBA" id="ARBA00022967"/>
    </source>
</evidence>
<feature type="binding site" evidence="18">
    <location>
        <position position="1018"/>
    </location>
    <ligand>
        <name>Mg(2+)</name>
        <dbReference type="ChEBI" id="CHEBI:18420"/>
    </ligand>
</feature>
<feature type="binding site" evidence="17">
    <location>
        <position position="525"/>
    </location>
    <ligand>
        <name>ATP</name>
        <dbReference type="ChEBI" id="CHEBI:30616"/>
    </ligand>
</feature>
<dbReference type="InterPro" id="IPR001757">
    <property type="entry name" value="P_typ_ATPase"/>
</dbReference>
<dbReference type="InterPro" id="IPR032630">
    <property type="entry name" value="P_typ_ATPase_c"/>
</dbReference>
<dbReference type="GO" id="GO:0012505">
    <property type="term" value="C:endomembrane system"/>
    <property type="evidence" value="ECO:0007669"/>
    <property type="project" value="UniProtKB-SubCell"/>
</dbReference>
<keyword evidence="10 19" id="KW-1133">Transmembrane helix</keyword>
<comment type="caution">
    <text evidence="23">The sequence shown here is derived from an EMBL/GenBank/DDBJ whole genome shotgun (WGS) entry which is preliminary data.</text>
</comment>
<keyword evidence="24" id="KW-1185">Reference proteome</keyword>
<dbReference type="FunCoup" id="A0A024GSU1">
    <property type="interactions" value="5"/>
</dbReference>
<keyword evidence="6 17" id="KW-0547">Nucleotide-binding</keyword>
<dbReference type="InterPro" id="IPR044492">
    <property type="entry name" value="P_typ_ATPase_HD_dom"/>
</dbReference>
<feature type="binding site" evidence="17">
    <location>
        <position position="731"/>
    </location>
    <ligand>
        <name>ATP</name>
        <dbReference type="ChEBI" id="CHEBI:30616"/>
    </ligand>
</feature>
<comment type="similarity">
    <text evidence="2 19">Belongs to the cation transport ATPase (P-type) (TC 3.A.3) family. Type IV subfamily.</text>
</comment>
<sequence>MSSPRTDFLQSETVEDVPFESTPRHTQYALDSSPQNDKSIEPRPANVKESSLPLAPVIHRKLPTDSSMPLLHLETADSIDFDATPNMTIPILNHECPLNVADLKGIHSASNNALLLETKESVLPNEAYRHVYLNQPSANSQFEYCDNLVKTSRFTIYNFLPKLLFYEFSKLANAYFLIISVMQTIKVISNTGGFPASLPALSIIVLIDMFFACLEDYKRHKMDHISNELPCEKFDLEQESFIMSKWHLLHVGDIVKVYNRDPIPADILILGVKEVDPACPTGICYVETKSLDGETNLKLRQGVELTYTEISSTKDIAKLRGLVVCERPNNVIHRFHGTFQNETGNRKECLSTNAIALRGSTLRNTEFMYGLVINTGPDTKIMMASTSTPMKWSNMEMRLNRQILYICVLMLVLCLTGAVISVFWNRENLSSEPGELAWYLYDGDALAIRHPVVQFFVMLVYYFLLLNSFIPVSLYVSMTSVKFLQSYWMNNDVEMYHEETDTPCQVQTMSLNEELGQIDYIFSDKTGTLTRNIMEFRKCSINGVAYGVGDTEAGIAAEQRLRDENDTYNGSPAFGKTQGPIDSVSSKQDHRIVKVPFVNYQDDKIFDAMRLKDHNAQRIFDFFEHLAVCHTVMPERGADGELRLSASSPDEQALVAAAACFGFRFFSRAPGRALVERFDSCVEESGTESASGNQPVKAQYDILEVLEFNSTRKRMSVILRNPDGAIQLLCKGADSVMYQRLVSTKDYEILRMRDVTLEHMEQFAMEGLRTLVIASTIIDPDVYAKWIVRYRSAINDMKQIELRRDGESNGIDHLMEEIEVGLEVLGATAVEDRLQDQVPETIAKLREASIKIWMLTGDKEETAINIAFACRLLAPEMERVIISADTHPDLLSVKRTLKRYIDEISESEAKAGKSKDHASACGIIPCRGSPVSNDPECARPLTRIENRPTNLRQNDAFALVIDGETLELALEDCPELLIEFVEKTAAVIACRVSPAQKAQLVRLVRERNPKVRTLAIGDGANDVSMIQAAHVGVGISGQEGMQAANSSDYSIAQFKYLRRLLLVHGRWNYIRMGKLILYIFYKNVVLNLTQYWYMLLYTGYSGQKFFLEWGLQGYNLFFTALPILLVSIFEQDVPAYLAYEYPLLYRIGQENARFNTKIVWGWLSSCAWESAVISFGTVYGTRHYNESGATPSMWVHGCTAFTIIVLVVNLKLALHQQMWWPVHIPVYIGSVLLWVILAYFISSGSSVSGAYWKSVFDKTFLSGSFWVLVPILTFVALARDIFWKGYTRAFQPSYRHLAQEVHAFNLSHLADRLLVFPPPTEIPRDMETVTTLSMSLAEKNHCRKASMRSPVNTAPILRPLGTTHPIPRGSAFSYDAESVMVESFLATDRCCLSDSQAKKKVIFERHGSLGSLAFQEMSSSDNLGAGKQSSDSPRSSGTLLRRSSVGKVFRGAQHSFRSARSLNRISVNSPGRDILTERSRARSGEARHLLGTSMNRNAEEADQEVEQVSDDFEDSLPRTPLRLARRYTLSQLSRQASA</sequence>
<dbReference type="GO" id="GO:0140326">
    <property type="term" value="F:ATPase-coupled intramembrane lipid transporter activity"/>
    <property type="evidence" value="ECO:0007669"/>
    <property type="project" value="UniProtKB-EC"/>
</dbReference>
<feature type="transmembrane region" description="Helical" evidence="19">
    <location>
        <begin position="1193"/>
        <end position="1212"/>
    </location>
</feature>
<keyword evidence="13" id="KW-0406">Ion transport</keyword>
<dbReference type="GO" id="GO:0008554">
    <property type="term" value="F:P-type sodium transporter activity"/>
    <property type="evidence" value="ECO:0007669"/>
    <property type="project" value="UniProtKB-EC"/>
</dbReference>
<dbReference type="OrthoDB" id="377733at2759"/>
<dbReference type="PROSITE" id="PS00154">
    <property type="entry name" value="ATPASE_E1_E2"/>
    <property type="match status" value="1"/>
</dbReference>
<dbReference type="InterPro" id="IPR023298">
    <property type="entry name" value="ATPase_P-typ_TM_dom_sf"/>
</dbReference>
<accession>A0A024GSU1</accession>
<feature type="binding site" evidence="18">
    <location>
        <position position="526"/>
    </location>
    <ligand>
        <name>Mg(2+)</name>
        <dbReference type="ChEBI" id="CHEBI:18420"/>
    </ligand>
</feature>
<dbReference type="Gene3D" id="2.70.150.10">
    <property type="entry name" value="Calcium-transporting ATPase, cytoplasmic transduction domain A"/>
    <property type="match status" value="1"/>
</dbReference>
<dbReference type="InParanoid" id="A0A024GSU1"/>
<feature type="transmembrane region" description="Helical" evidence="19">
    <location>
        <begin position="1114"/>
        <end position="1139"/>
    </location>
</feature>
<organism evidence="23 24">
    <name type="scientific">Albugo candida</name>
    <dbReference type="NCBI Taxonomy" id="65357"/>
    <lineage>
        <taxon>Eukaryota</taxon>
        <taxon>Sar</taxon>
        <taxon>Stramenopiles</taxon>
        <taxon>Oomycota</taxon>
        <taxon>Peronosporomycetes</taxon>
        <taxon>Albuginales</taxon>
        <taxon>Albuginaceae</taxon>
        <taxon>Albugo</taxon>
    </lineage>
</organism>
<keyword evidence="4 19" id="KW-0812">Transmembrane</keyword>
<dbReference type="PRINTS" id="PR00119">
    <property type="entry name" value="CATATPASE"/>
</dbReference>
<feature type="binding site" evidence="17">
    <location>
        <position position="651"/>
    </location>
    <ligand>
        <name>ATP</name>
        <dbReference type="ChEBI" id="CHEBI:30616"/>
    </ligand>
</feature>
<feature type="transmembrane region" description="Helical" evidence="19">
    <location>
        <begin position="194"/>
        <end position="214"/>
    </location>
</feature>
<dbReference type="Proteomes" id="UP000053237">
    <property type="component" value="Unassembled WGS sequence"/>
</dbReference>
<feature type="transmembrane region" description="Helical" evidence="19">
    <location>
        <begin position="1261"/>
        <end position="1278"/>
    </location>
</feature>
<dbReference type="Gene3D" id="3.40.50.1000">
    <property type="entry name" value="HAD superfamily/HAD-like"/>
    <property type="match status" value="1"/>
</dbReference>
<feature type="binding site" evidence="17">
    <location>
        <position position="1021"/>
    </location>
    <ligand>
        <name>ATP</name>
        <dbReference type="ChEBI" id="CHEBI:30616"/>
    </ligand>
</feature>
<dbReference type="PANTHER" id="PTHR24092:SF180">
    <property type="entry name" value="PHOSPHOLIPID-TRANSPORTING ATPASE DNF1-RELATED"/>
    <property type="match status" value="1"/>
</dbReference>
<keyword evidence="11" id="KW-0915">Sodium</keyword>
<dbReference type="EC" id="7.6.2.1" evidence="19"/>
<dbReference type="PANTHER" id="PTHR24092">
    <property type="entry name" value="PROBABLE PHOSPHOLIPID-TRANSPORTING ATPASE"/>
    <property type="match status" value="1"/>
</dbReference>
<feature type="region of interest" description="Disordered" evidence="20">
    <location>
        <begin position="1494"/>
        <end position="1513"/>
    </location>
</feature>
<dbReference type="Pfam" id="PF13246">
    <property type="entry name" value="Cation_ATPase"/>
    <property type="match status" value="1"/>
</dbReference>
<dbReference type="SUPFAM" id="SSF81660">
    <property type="entry name" value="Metal cation-transporting ATPase, ATP-binding domain N"/>
    <property type="match status" value="1"/>
</dbReference>
<dbReference type="GO" id="GO:0000287">
    <property type="term" value="F:magnesium ion binding"/>
    <property type="evidence" value="ECO:0007669"/>
    <property type="project" value="UniProtKB-UniRule"/>
</dbReference>
<keyword evidence="13" id="KW-0739">Sodium transport</keyword>
<dbReference type="SUPFAM" id="SSF56784">
    <property type="entry name" value="HAD-like"/>
    <property type="match status" value="1"/>
</dbReference>
<evidence type="ECO:0000256" key="16">
    <source>
        <dbReference type="PIRSR" id="PIRSR606539-1"/>
    </source>
</evidence>
<feature type="binding site" evidence="18">
    <location>
        <position position="524"/>
    </location>
    <ligand>
        <name>Mg(2+)</name>
        <dbReference type="ChEBI" id="CHEBI:18420"/>
    </ligand>
</feature>
<evidence type="ECO:0000256" key="5">
    <source>
        <dbReference type="ARBA" id="ARBA00022723"/>
    </source>
</evidence>
<feature type="binding site" evidence="18">
    <location>
        <position position="1022"/>
    </location>
    <ligand>
        <name>Mg(2+)</name>
        <dbReference type="ChEBI" id="CHEBI:18420"/>
    </ligand>
</feature>
<dbReference type="STRING" id="65357.A0A024GSU1"/>
<dbReference type="SFLD" id="SFLDS00003">
    <property type="entry name" value="Haloacid_Dehalogenase"/>
    <property type="match status" value="1"/>
</dbReference>
<feature type="binding site" evidence="17">
    <location>
        <position position="769"/>
    </location>
    <ligand>
        <name>ATP</name>
        <dbReference type="ChEBI" id="CHEBI:30616"/>
    </ligand>
</feature>
<dbReference type="GO" id="GO:0016887">
    <property type="term" value="F:ATP hydrolysis activity"/>
    <property type="evidence" value="ECO:0007669"/>
    <property type="project" value="InterPro"/>
</dbReference>
<evidence type="ECO:0000256" key="3">
    <source>
        <dbReference type="ARBA" id="ARBA00022448"/>
    </source>
</evidence>
<dbReference type="SFLD" id="SFLDF00027">
    <property type="entry name" value="p-type_atpase"/>
    <property type="match status" value="1"/>
</dbReference>
<evidence type="ECO:0000256" key="8">
    <source>
        <dbReference type="ARBA" id="ARBA00022842"/>
    </source>
</evidence>
<dbReference type="Pfam" id="PF16212">
    <property type="entry name" value="PhoLip_ATPase_C"/>
    <property type="match status" value="1"/>
</dbReference>
<feature type="binding site" evidence="17">
    <location>
        <position position="991"/>
    </location>
    <ligand>
        <name>ATP</name>
        <dbReference type="ChEBI" id="CHEBI:30616"/>
    </ligand>
</feature>
<evidence type="ECO:0000256" key="14">
    <source>
        <dbReference type="ARBA" id="ARBA00034036"/>
    </source>
</evidence>
<dbReference type="InterPro" id="IPR023214">
    <property type="entry name" value="HAD_sf"/>
</dbReference>
<proteinExistence type="inferred from homology"/>
<feature type="binding site" evidence="17">
    <location>
        <position position="856"/>
    </location>
    <ligand>
        <name>ATP</name>
        <dbReference type="ChEBI" id="CHEBI:30616"/>
    </ligand>
</feature>
<keyword evidence="7 17" id="KW-0067">ATP-binding</keyword>
<dbReference type="InterPro" id="IPR008250">
    <property type="entry name" value="ATPase_P-typ_transduc_dom_A_sf"/>
</dbReference>
<evidence type="ECO:0000313" key="23">
    <source>
        <dbReference type="EMBL" id="CCI49856.1"/>
    </source>
</evidence>
<evidence type="ECO:0000256" key="2">
    <source>
        <dbReference type="ARBA" id="ARBA00008109"/>
    </source>
</evidence>
<keyword evidence="9 19" id="KW-1278">Translocase</keyword>
<dbReference type="GO" id="GO:0005886">
    <property type="term" value="C:plasma membrane"/>
    <property type="evidence" value="ECO:0007669"/>
    <property type="project" value="TreeGrafter"/>
</dbReference>
<keyword evidence="12 19" id="KW-0472">Membrane</keyword>
<evidence type="ECO:0000256" key="7">
    <source>
        <dbReference type="ARBA" id="ARBA00022840"/>
    </source>
</evidence>
<evidence type="ECO:0000256" key="18">
    <source>
        <dbReference type="PIRSR" id="PIRSR606539-3"/>
    </source>
</evidence>
<feature type="region of interest" description="Disordered" evidence="20">
    <location>
        <begin position="1420"/>
        <end position="1443"/>
    </location>
</feature>
<feature type="compositionally biased region" description="Acidic residues" evidence="20">
    <location>
        <begin position="1500"/>
        <end position="1513"/>
    </location>
</feature>
<evidence type="ECO:0000256" key="17">
    <source>
        <dbReference type="PIRSR" id="PIRSR606539-2"/>
    </source>
</evidence>
<dbReference type="SUPFAM" id="SSF81665">
    <property type="entry name" value="Calcium ATPase, transmembrane domain M"/>
    <property type="match status" value="1"/>
</dbReference>
<dbReference type="FunFam" id="3.40.50.1000:FF:000001">
    <property type="entry name" value="Phospholipid-transporting ATPase IC"/>
    <property type="match status" value="1"/>
</dbReference>
<protein>
    <recommendedName>
        <fullName evidence="19">Phospholipid-transporting ATPase</fullName>
        <ecNumber evidence="19">7.6.2.1</ecNumber>
    </recommendedName>
</protein>
<feature type="compositionally biased region" description="Polar residues" evidence="20">
    <location>
        <begin position="1"/>
        <end position="12"/>
    </location>
</feature>
<dbReference type="NCBIfam" id="TIGR01652">
    <property type="entry name" value="ATPase-Plipid"/>
    <property type="match status" value="1"/>
</dbReference>
<dbReference type="GO" id="GO:0045332">
    <property type="term" value="P:phospholipid translocation"/>
    <property type="evidence" value="ECO:0007669"/>
    <property type="project" value="TreeGrafter"/>
</dbReference>
<keyword evidence="5 18" id="KW-0479">Metal-binding</keyword>
<reference evidence="23 24" key="1">
    <citation type="submission" date="2012-05" db="EMBL/GenBank/DDBJ databases">
        <title>Recombination and specialization in a pathogen metapopulation.</title>
        <authorList>
            <person name="Gardiner A."/>
            <person name="Kemen E."/>
            <person name="Schultz-Larsen T."/>
            <person name="MacLean D."/>
            <person name="Van Oosterhout C."/>
            <person name="Jones J.D.G."/>
        </authorList>
    </citation>
    <scope>NUCLEOTIDE SEQUENCE [LARGE SCALE GENOMIC DNA]</scope>
    <source>
        <strain evidence="23 24">Ac Nc2</strain>
    </source>
</reference>
<feature type="transmembrane region" description="Helical" evidence="19">
    <location>
        <begin position="1159"/>
        <end position="1181"/>
    </location>
</feature>
<evidence type="ECO:0000256" key="12">
    <source>
        <dbReference type="ARBA" id="ARBA00023136"/>
    </source>
</evidence>
<feature type="region of interest" description="Disordered" evidence="20">
    <location>
        <begin position="1"/>
        <end position="52"/>
    </location>
</feature>